<dbReference type="RefSeq" id="XP_047763901.1">
    <property type="nucleotide sequence ID" value="XM_047906020.1"/>
</dbReference>
<sequence length="152" mass="16867">MDKGNTEAIRIHAEKVSQQATTTMLPHLEQLVKLADMFFHLSVDGKPGLTKFTENLTNVVDKCLRLKINLCRSSFSHAFYWPAPRQPIDLNTMNCPYQQICSQPSVVAYTLLPGILITEHSEERIARSADVMARAADLAVNLAPLGSPMSTN</sequence>
<organism evidence="1 2">
    <name type="scientific">Passalora fulva</name>
    <name type="common">Tomato leaf mold</name>
    <name type="synonym">Cladosporium fulvum</name>
    <dbReference type="NCBI Taxonomy" id="5499"/>
    <lineage>
        <taxon>Eukaryota</taxon>
        <taxon>Fungi</taxon>
        <taxon>Dikarya</taxon>
        <taxon>Ascomycota</taxon>
        <taxon>Pezizomycotina</taxon>
        <taxon>Dothideomycetes</taxon>
        <taxon>Dothideomycetidae</taxon>
        <taxon>Mycosphaerellales</taxon>
        <taxon>Mycosphaerellaceae</taxon>
        <taxon>Fulvia</taxon>
    </lineage>
</organism>
<evidence type="ECO:0000313" key="2">
    <source>
        <dbReference type="Proteomes" id="UP000756132"/>
    </source>
</evidence>
<evidence type="ECO:0000313" key="1">
    <source>
        <dbReference type="EMBL" id="UJO19535.1"/>
    </source>
</evidence>
<accession>A0A9Q8PBP9</accession>
<proteinExistence type="predicted"/>
<dbReference type="Proteomes" id="UP000756132">
    <property type="component" value="Chromosome 6"/>
</dbReference>
<dbReference type="EMBL" id="CP090168">
    <property type="protein sequence ID" value="UJO19535.1"/>
    <property type="molecule type" value="Genomic_DNA"/>
</dbReference>
<keyword evidence="2" id="KW-1185">Reference proteome</keyword>
<reference evidence="1" key="1">
    <citation type="submission" date="2021-12" db="EMBL/GenBank/DDBJ databases">
        <authorList>
            <person name="Zaccaron A."/>
            <person name="Stergiopoulos I."/>
        </authorList>
    </citation>
    <scope>NUCLEOTIDE SEQUENCE</scope>
    <source>
        <strain evidence="1">Race5_Kim</strain>
    </source>
</reference>
<protein>
    <submittedName>
        <fullName evidence="1">Uncharacterized protein</fullName>
    </submittedName>
</protein>
<name>A0A9Q8PBP9_PASFU</name>
<gene>
    <name evidence="1" type="ORF">CLAFUR5_06872</name>
</gene>
<dbReference type="GeneID" id="71986750"/>
<dbReference type="AlphaFoldDB" id="A0A9Q8PBP9"/>
<reference evidence="1" key="2">
    <citation type="journal article" date="2022" name="Microb. Genom.">
        <title>A chromosome-scale genome assembly of the tomato pathogen Cladosporium fulvum reveals a compartmentalized genome architecture and the presence of a dispensable chromosome.</title>
        <authorList>
            <person name="Zaccaron A.Z."/>
            <person name="Chen L.H."/>
            <person name="Samaras A."/>
            <person name="Stergiopoulos I."/>
        </authorList>
    </citation>
    <scope>NUCLEOTIDE SEQUENCE</scope>
    <source>
        <strain evidence="1">Race5_Kim</strain>
    </source>
</reference>
<dbReference type="KEGG" id="ffu:CLAFUR5_06872"/>